<reference evidence="1" key="1">
    <citation type="journal article" date="2021" name="Microb. Physiol.">
        <title>Proteogenomic Insights into the Physiology of Marine, Sulfate-Reducing, Filamentous Desulfonema limicola and Desulfonema magnum.</title>
        <authorList>
            <person name="Schnaars V."/>
            <person name="Wohlbrand L."/>
            <person name="Scheve S."/>
            <person name="Hinrichs C."/>
            <person name="Reinhardt R."/>
            <person name="Rabus R."/>
        </authorList>
    </citation>
    <scope>NUCLEOTIDE SEQUENCE</scope>
    <source>
        <strain evidence="1">4be13</strain>
    </source>
</reference>
<evidence type="ECO:0000313" key="1">
    <source>
        <dbReference type="EMBL" id="QTA92642.1"/>
    </source>
</evidence>
<dbReference type="EMBL" id="CP061800">
    <property type="protein sequence ID" value="QTA92642.1"/>
    <property type="molecule type" value="Genomic_DNA"/>
</dbReference>
<proteinExistence type="predicted"/>
<sequence length="42" mass="4723">MSGVRCQVLGVRCQVLGVKCFDLVLKLRFGNKNGLAFLICWH</sequence>
<organism evidence="1 2">
    <name type="scientific">Desulfonema magnum</name>
    <dbReference type="NCBI Taxonomy" id="45655"/>
    <lineage>
        <taxon>Bacteria</taxon>
        <taxon>Pseudomonadati</taxon>
        <taxon>Thermodesulfobacteriota</taxon>
        <taxon>Desulfobacteria</taxon>
        <taxon>Desulfobacterales</taxon>
        <taxon>Desulfococcaceae</taxon>
        <taxon>Desulfonema</taxon>
    </lineage>
</organism>
<protein>
    <submittedName>
        <fullName evidence="1">Uncharacterized protein</fullName>
    </submittedName>
</protein>
<dbReference type="KEGG" id="dmm:dnm_087290"/>
<accession>A0A975BW85</accession>
<keyword evidence="2" id="KW-1185">Reference proteome</keyword>
<gene>
    <name evidence="1" type="ORF">dnm_087290</name>
</gene>
<dbReference type="Proteomes" id="UP000663722">
    <property type="component" value="Chromosome"/>
</dbReference>
<evidence type="ECO:0000313" key="2">
    <source>
        <dbReference type="Proteomes" id="UP000663722"/>
    </source>
</evidence>
<dbReference type="AlphaFoldDB" id="A0A975BW85"/>
<name>A0A975BW85_9BACT</name>